<name>E4UYR1_ARTGP</name>
<dbReference type="OMA" id="EENPHGD"/>
<dbReference type="GeneID" id="10026949"/>
<dbReference type="Proteomes" id="UP000002669">
    <property type="component" value="Unassembled WGS sequence"/>
</dbReference>
<dbReference type="eggNOG" id="ENOG502S4TT">
    <property type="taxonomic scope" value="Eukaryota"/>
</dbReference>
<keyword evidence="3" id="KW-1185">Reference proteome</keyword>
<dbReference type="RefSeq" id="XP_003171695.1">
    <property type="nucleotide sequence ID" value="XM_003171647.1"/>
</dbReference>
<protein>
    <submittedName>
        <fullName evidence="2">Uncharacterized protein</fullName>
    </submittedName>
</protein>
<dbReference type="EMBL" id="DS989826">
    <property type="protein sequence ID" value="EFR03241.1"/>
    <property type="molecule type" value="Genomic_DNA"/>
</dbReference>
<feature type="compositionally biased region" description="Polar residues" evidence="1">
    <location>
        <begin position="1"/>
        <end position="10"/>
    </location>
</feature>
<evidence type="ECO:0000313" key="2">
    <source>
        <dbReference type="EMBL" id="EFR03241.1"/>
    </source>
</evidence>
<feature type="region of interest" description="Disordered" evidence="1">
    <location>
        <begin position="1"/>
        <end position="26"/>
    </location>
</feature>
<organism evidence="3">
    <name type="scientific">Arthroderma gypseum (strain ATCC MYA-4604 / CBS 118893)</name>
    <name type="common">Microsporum gypseum</name>
    <dbReference type="NCBI Taxonomy" id="535722"/>
    <lineage>
        <taxon>Eukaryota</taxon>
        <taxon>Fungi</taxon>
        <taxon>Dikarya</taxon>
        <taxon>Ascomycota</taxon>
        <taxon>Pezizomycotina</taxon>
        <taxon>Eurotiomycetes</taxon>
        <taxon>Eurotiomycetidae</taxon>
        <taxon>Onygenales</taxon>
        <taxon>Arthrodermataceae</taxon>
        <taxon>Nannizzia</taxon>
    </lineage>
</organism>
<accession>E4UYR1</accession>
<sequence>MSPDTTQPSGNKERPADHGEPFSDASSSYWPEGWNWARFSNPEADFTDLSEDERMKMLEGLEEVLGEDGMDKMRIYTERKSRKWHDKQLRDKGVPPPEYRAPGFLSESRERCLNGRPWGFIAFRTVLYDDEARWAEFKDRLQQILNLAFERVVDSHGGHEYEEVTRGRELFTLYWVEDEELLNGATEERLREQYEKVKKEAPNGMDYRLFLSTCPEVVDSVFSDPLPTTDSFFWRDDAPFLLVVMEATEENPHGDEPHDPDDPHDERNWYKSVFKVPVEIVPDVFWEVVELGITPPTRLTRKVKACNQLLGGPVPRAILIDDLRELWWGLFPSPQDRRRKARLRGFN</sequence>
<dbReference type="HOGENOM" id="CLU_073108_0_0_1"/>
<proteinExistence type="predicted"/>
<gene>
    <name evidence="2" type="ORF">MGYG_06243</name>
</gene>
<feature type="compositionally biased region" description="Basic and acidic residues" evidence="1">
    <location>
        <begin position="11"/>
        <end position="21"/>
    </location>
</feature>
<dbReference type="AlphaFoldDB" id="E4UYR1"/>
<evidence type="ECO:0000313" key="3">
    <source>
        <dbReference type="Proteomes" id="UP000002669"/>
    </source>
</evidence>
<dbReference type="InParanoid" id="E4UYR1"/>
<evidence type="ECO:0000256" key="1">
    <source>
        <dbReference type="SAM" id="MobiDB-lite"/>
    </source>
</evidence>
<reference evidence="3" key="1">
    <citation type="journal article" date="2012" name="MBio">
        <title>Comparative genome analysis of Trichophyton rubrum and related dermatophytes reveals candidate genes involved in infection.</title>
        <authorList>
            <person name="Martinez D.A."/>
            <person name="Oliver B.G."/>
            <person name="Graeser Y."/>
            <person name="Goldberg J.M."/>
            <person name="Li W."/>
            <person name="Martinez-Rossi N.M."/>
            <person name="Monod M."/>
            <person name="Shelest E."/>
            <person name="Barton R.C."/>
            <person name="Birch E."/>
            <person name="Brakhage A.A."/>
            <person name="Chen Z."/>
            <person name="Gurr S.J."/>
            <person name="Heiman D."/>
            <person name="Heitman J."/>
            <person name="Kosti I."/>
            <person name="Rossi A."/>
            <person name="Saif S."/>
            <person name="Samalova M."/>
            <person name="Saunders C.W."/>
            <person name="Shea T."/>
            <person name="Summerbell R.C."/>
            <person name="Xu J."/>
            <person name="Young S."/>
            <person name="Zeng Q."/>
            <person name="Birren B.W."/>
            <person name="Cuomo C.A."/>
            <person name="White T.C."/>
        </authorList>
    </citation>
    <scope>NUCLEOTIDE SEQUENCE [LARGE SCALE GENOMIC DNA]</scope>
    <source>
        <strain evidence="3">ATCC MYA-4604 / CBS 118893</strain>
    </source>
</reference>
<dbReference type="OrthoDB" id="4869816at2759"/>
<dbReference type="VEuPathDB" id="FungiDB:MGYG_06243"/>